<evidence type="ECO:0008006" key="3">
    <source>
        <dbReference type="Google" id="ProtNLM"/>
    </source>
</evidence>
<proteinExistence type="predicted"/>
<dbReference type="OrthoDB" id="9789123at2"/>
<dbReference type="RefSeq" id="WP_157504201.1">
    <property type="nucleotide sequence ID" value="NZ_VDCZ01000004.1"/>
</dbReference>
<dbReference type="AlphaFoldDB" id="A0A6I4IH76"/>
<evidence type="ECO:0000313" key="2">
    <source>
        <dbReference type="Proteomes" id="UP000431264"/>
    </source>
</evidence>
<accession>A0A6I4IH76</accession>
<name>A0A6I4IH76_9FLAO</name>
<comment type="caution">
    <text evidence="1">The sequence shown here is derived from an EMBL/GenBank/DDBJ whole genome shotgun (WGS) entry which is preliminary data.</text>
</comment>
<keyword evidence="2" id="KW-1185">Reference proteome</keyword>
<organism evidence="1 2">
    <name type="scientific">Flavobacterium profundi</name>
    <dbReference type="NCBI Taxonomy" id="1774945"/>
    <lineage>
        <taxon>Bacteria</taxon>
        <taxon>Pseudomonadati</taxon>
        <taxon>Bacteroidota</taxon>
        <taxon>Flavobacteriia</taxon>
        <taxon>Flavobacteriales</taxon>
        <taxon>Flavobacteriaceae</taxon>
        <taxon>Flavobacterium</taxon>
    </lineage>
</organism>
<reference evidence="2" key="1">
    <citation type="submission" date="2019-05" db="EMBL/GenBank/DDBJ databases">
        <title>Flavobacterium profundi sp. nov., isolated from a deep-sea seamount.</title>
        <authorList>
            <person name="Zhang D.-C."/>
        </authorList>
    </citation>
    <scope>NUCLEOTIDE SEQUENCE [LARGE SCALE GENOMIC DNA]</scope>
    <source>
        <strain evidence="2">TP390</strain>
    </source>
</reference>
<sequence length="55" mass="6155">MSHYSTEVTSSKIKSDNPVHQRLLFGYYSAKEYIHGDVLEIGCGIGRGLEIVVKK</sequence>
<protein>
    <recommendedName>
        <fullName evidence="3">Class I SAM-dependent methyltransferase</fullName>
    </recommendedName>
</protein>
<dbReference type="Proteomes" id="UP000431264">
    <property type="component" value="Unassembled WGS sequence"/>
</dbReference>
<gene>
    <name evidence="1" type="ORF">GOQ30_07680</name>
</gene>
<dbReference type="EMBL" id="WQLW01000004">
    <property type="protein sequence ID" value="MVO09045.1"/>
    <property type="molecule type" value="Genomic_DNA"/>
</dbReference>
<evidence type="ECO:0000313" key="1">
    <source>
        <dbReference type="EMBL" id="MVO09045.1"/>
    </source>
</evidence>